<comment type="subcellular location">
    <subcellularLocation>
        <location evidence="1">Nucleus</location>
    </subcellularLocation>
</comment>
<comment type="caution">
    <text evidence="12">The sequence shown here is derived from an EMBL/GenBank/DDBJ whole genome shotgun (WGS) entry which is preliminary data.</text>
</comment>
<dbReference type="PANTHER" id="PTHR10015:SF436">
    <property type="entry name" value="HEAT STRESS TRANSCRIPTION FACTOR A-1D"/>
    <property type="match status" value="1"/>
</dbReference>
<dbReference type="GO" id="GO:0003700">
    <property type="term" value="F:DNA-binding transcription factor activity"/>
    <property type="evidence" value="ECO:0007669"/>
    <property type="project" value="InterPro"/>
</dbReference>
<dbReference type="InterPro" id="IPR000232">
    <property type="entry name" value="HSF_DNA-bd"/>
</dbReference>
<dbReference type="PRINTS" id="PR00056">
    <property type="entry name" value="HSFDOMAIN"/>
</dbReference>
<dbReference type="GO" id="GO:0006357">
    <property type="term" value="P:regulation of transcription by RNA polymerase II"/>
    <property type="evidence" value="ECO:0007669"/>
    <property type="project" value="TreeGrafter"/>
</dbReference>
<dbReference type="AlphaFoldDB" id="A0AAD8MYH9"/>
<dbReference type="EMBL" id="JAUIZM010000004">
    <property type="protein sequence ID" value="KAK1389477.1"/>
    <property type="molecule type" value="Genomic_DNA"/>
</dbReference>
<evidence type="ECO:0000256" key="2">
    <source>
        <dbReference type="ARBA" id="ARBA00011233"/>
    </source>
</evidence>
<dbReference type="GO" id="GO:0034605">
    <property type="term" value="P:cellular response to heat"/>
    <property type="evidence" value="ECO:0007669"/>
    <property type="project" value="TreeGrafter"/>
</dbReference>
<dbReference type="GO" id="GO:0005634">
    <property type="term" value="C:nucleus"/>
    <property type="evidence" value="ECO:0007669"/>
    <property type="project" value="UniProtKB-SubCell"/>
</dbReference>
<dbReference type="PANTHER" id="PTHR10015">
    <property type="entry name" value="HEAT SHOCK TRANSCRIPTION FACTOR"/>
    <property type="match status" value="1"/>
</dbReference>
<name>A0AAD8MYH9_9APIA</name>
<accession>A0AAD8MYH9</accession>
<proteinExistence type="inferred from homology"/>
<feature type="compositionally biased region" description="Basic and acidic residues" evidence="10">
    <location>
        <begin position="267"/>
        <end position="278"/>
    </location>
</feature>
<dbReference type="SUPFAM" id="SSF46785">
    <property type="entry name" value="Winged helix' DNA-binding domain"/>
    <property type="match status" value="1"/>
</dbReference>
<evidence type="ECO:0000256" key="5">
    <source>
        <dbReference type="ARBA" id="ARBA00023016"/>
    </source>
</evidence>
<keyword evidence="3" id="KW-0597">Phosphoprotein</keyword>
<keyword evidence="6" id="KW-0238">DNA-binding</keyword>
<dbReference type="GO" id="GO:0000978">
    <property type="term" value="F:RNA polymerase II cis-regulatory region sequence-specific DNA binding"/>
    <property type="evidence" value="ECO:0007669"/>
    <property type="project" value="TreeGrafter"/>
</dbReference>
<organism evidence="12 13">
    <name type="scientific">Heracleum sosnowskyi</name>
    <dbReference type="NCBI Taxonomy" id="360622"/>
    <lineage>
        <taxon>Eukaryota</taxon>
        <taxon>Viridiplantae</taxon>
        <taxon>Streptophyta</taxon>
        <taxon>Embryophyta</taxon>
        <taxon>Tracheophyta</taxon>
        <taxon>Spermatophyta</taxon>
        <taxon>Magnoliopsida</taxon>
        <taxon>eudicotyledons</taxon>
        <taxon>Gunneridae</taxon>
        <taxon>Pentapetalae</taxon>
        <taxon>asterids</taxon>
        <taxon>campanulids</taxon>
        <taxon>Apiales</taxon>
        <taxon>Apiaceae</taxon>
        <taxon>Apioideae</taxon>
        <taxon>apioid superclade</taxon>
        <taxon>Tordylieae</taxon>
        <taxon>Tordyliinae</taxon>
        <taxon>Heracleum</taxon>
    </lineage>
</organism>
<dbReference type="Proteomes" id="UP001237642">
    <property type="component" value="Unassembled WGS sequence"/>
</dbReference>
<evidence type="ECO:0000256" key="3">
    <source>
        <dbReference type="ARBA" id="ARBA00022553"/>
    </source>
</evidence>
<reference evidence="12" key="2">
    <citation type="submission" date="2023-05" db="EMBL/GenBank/DDBJ databases">
        <authorList>
            <person name="Schelkunov M.I."/>
        </authorList>
    </citation>
    <scope>NUCLEOTIDE SEQUENCE</scope>
    <source>
        <strain evidence="12">Hsosn_3</strain>
        <tissue evidence="12">Leaf</tissue>
    </source>
</reference>
<feature type="region of interest" description="Disordered" evidence="10">
    <location>
        <begin position="251"/>
        <end position="283"/>
    </location>
</feature>
<gene>
    <name evidence="12" type="ORF">POM88_017655</name>
</gene>
<dbReference type="InterPro" id="IPR036388">
    <property type="entry name" value="WH-like_DNA-bd_sf"/>
</dbReference>
<protein>
    <recommendedName>
        <fullName evidence="11">HSF-type DNA-binding domain-containing protein</fullName>
    </recommendedName>
</protein>
<evidence type="ECO:0000256" key="7">
    <source>
        <dbReference type="ARBA" id="ARBA00023163"/>
    </source>
</evidence>
<evidence type="ECO:0000313" key="13">
    <source>
        <dbReference type="Proteomes" id="UP001237642"/>
    </source>
</evidence>
<evidence type="ECO:0000313" key="12">
    <source>
        <dbReference type="EMBL" id="KAK1389477.1"/>
    </source>
</evidence>
<evidence type="ECO:0000256" key="10">
    <source>
        <dbReference type="SAM" id="MobiDB-lite"/>
    </source>
</evidence>
<keyword evidence="13" id="KW-1185">Reference proteome</keyword>
<keyword evidence="7" id="KW-0804">Transcription</keyword>
<keyword evidence="5" id="KW-0346">Stress response</keyword>
<dbReference type="FunFam" id="1.10.10.10:FF:000037">
    <property type="entry name" value="Heat stress transcription factor B-4"/>
    <property type="match status" value="1"/>
</dbReference>
<evidence type="ECO:0000256" key="8">
    <source>
        <dbReference type="ARBA" id="ARBA00023242"/>
    </source>
</evidence>
<dbReference type="SMART" id="SM00415">
    <property type="entry name" value="HSF"/>
    <property type="match status" value="1"/>
</dbReference>
<comment type="similarity">
    <text evidence="9">Belongs to the HSF family.</text>
</comment>
<keyword evidence="8" id="KW-0539">Nucleus</keyword>
<reference evidence="12" key="1">
    <citation type="submission" date="2023-02" db="EMBL/GenBank/DDBJ databases">
        <title>Genome of toxic invasive species Heracleum sosnowskyi carries increased number of genes despite the absence of recent whole-genome duplications.</title>
        <authorList>
            <person name="Schelkunov M."/>
            <person name="Shtratnikova V."/>
            <person name="Makarenko M."/>
            <person name="Klepikova A."/>
            <person name="Omelchenko D."/>
            <person name="Novikova G."/>
            <person name="Obukhova E."/>
            <person name="Bogdanov V."/>
            <person name="Penin A."/>
            <person name="Logacheva M."/>
        </authorList>
    </citation>
    <scope>NUCLEOTIDE SEQUENCE</scope>
    <source>
        <strain evidence="12">Hsosn_3</strain>
        <tissue evidence="12">Leaf</tissue>
    </source>
</reference>
<evidence type="ECO:0000256" key="9">
    <source>
        <dbReference type="RuleBase" id="RU004020"/>
    </source>
</evidence>
<dbReference type="InterPro" id="IPR036390">
    <property type="entry name" value="WH_DNA-bd_sf"/>
</dbReference>
<evidence type="ECO:0000259" key="11">
    <source>
        <dbReference type="SMART" id="SM00415"/>
    </source>
</evidence>
<evidence type="ECO:0000256" key="6">
    <source>
        <dbReference type="ARBA" id="ARBA00023125"/>
    </source>
</evidence>
<evidence type="ECO:0000256" key="1">
    <source>
        <dbReference type="ARBA" id="ARBA00004123"/>
    </source>
</evidence>
<dbReference type="Pfam" id="PF00447">
    <property type="entry name" value="HSF_DNA-bind"/>
    <property type="match status" value="1"/>
</dbReference>
<feature type="domain" description="HSF-type DNA-binding" evidence="11">
    <location>
        <begin position="27"/>
        <end position="118"/>
    </location>
</feature>
<keyword evidence="4" id="KW-0805">Transcription regulation</keyword>
<sequence length="365" mass="41797">MGASNGKEAPVESSDSVAVPSELLNINASAFLLKTYDMVDDPANHRLVSWSPMNNSFIVKDEQEFAKVLLPKYFKHNNFASFRRQLNNYGFKRLDRWEFKNEGFIRGKRHLLSSIVIREPAHEQNQQPQQTHGLSSRVDKYAEFDKFVRREPAHGQNQQPQQTHVQSSRVDMYAEFDKYVIEEEIKRLKRDNNMLMQGVVKSRKQQQTTDAQLEAMMQRIDVMNQKHQEMRSILFKDVNVPDFSAECAEGRNESSMLTTEGNKKRRLEPDVVPEDHPVTPDGHILSPDLDFIEILKSVDFSGGEFPVSSPLGIDVEEMDSTPPAAQQHISDVVPDDHPVTLDGQILSPDLDFIWDSSFDEILKIN</sequence>
<comment type="subunit">
    <text evidence="2">Homotrimer.</text>
</comment>
<evidence type="ECO:0000256" key="4">
    <source>
        <dbReference type="ARBA" id="ARBA00023015"/>
    </source>
</evidence>
<dbReference type="Gene3D" id="1.10.10.10">
    <property type="entry name" value="Winged helix-like DNA-binding domain superfamily/Winged helix DNA-binding domain"/>
    <property type="match status" value="1"/>
</dbReference>